<dbReference type="Pfam" id="PF07731">
    <property type="entry name" value="Cu-oxidase_2"/>
    <property type="match status" value="1"/>
</dbReference>
<dbReference type="CDD" id="cd13874">
    <property type="entry name" value="CuRO_2_CopA"/>
    <property type="match status" value="1"/>
</dbReference>
<dbReference type="PANTHER" id="PTHR11709">
    <property type="entry name" value="MULTI-COPPER OXIDASE"/>
    <property type="match status" value="1"/>
</dbReference>
<accession>A0A3Q8UEU5</accession>
<feature type="compositionally biased region" description="Low complexity" evidence="4">
    <location>
        <begin position="593"/>
        <end position="604"/>
    </location>
</feature>
<dbReference type="EMBL" id="MH289791">
    <property type="protein sequence ID" value="AZL96422.1"/>
    <property type="molecule type" value="Genomic_DNA"/>
</dbReference>
<dbReference type="CDD" id="cd13896">
    <property type="entry name" value="CuRO_3_CopA"/>
    <property type="match status" value="1"/>
</dbReference>
<keyword evidence="2" id="KW-0560">Oxidoreductase</keyword>
<feature type="compositionally biased region" description="Basic and acidic residues" evidence="4">
    <location>
        <begin position="644"/>
        <end position="659"/>
    </location>
</feature>
<keyword evidence="3" id="KW-0186">Copper</keyword>
<dbReference type="GO" id="GO:0005507">
    <property type="term" value="F:copper ion binding"/>
    <property type="evidence" value="ECO:0007669"/>
    <property type="project" value="InterPro"/>
</dbReference>
<evidence type="ECO:0000259" key="6">
    <source>
        <dbReference type="Pfam" id="PF07731"/>
    </source>
</evidence>
<evidence type="ECO:0000256" key="4">
    <source>
        <dbReference type="SAM" id="MobiDB-lite"/>
    </source>
</evidence>
<dbReference type="InterPro" id="IPR034282">
    <property type="entry name" value="CuRO_2_CopA"/>
</dbReference>
<dbReference type="InterPro" id="IPR008972">
    <property type="entry name" value="Cupredoxin"/>
</dbReference>
<dbReference type="GO" id="GO:0016491">
    <property type="term" value="F:oxidoreductase activity"/>
    <property type="evidence" value="ECO:0007669"/>
    <property type="project" value="UniProtKB-KW"/>
</dbReference>
<dbReference type="GO" id="GO:0042597">
    <property type="term" value="C:periplasmic space"/>
    <property type="evidence" value="ECO:0007669"/>
    <property type="project" value="InterPro"/>
</dbReference>
<organism evidence="8">
    <name type="scientific">uncultured Sphingobium sp</name>
    <dbReference type="NCBI Taxonomy" id="316087"/>
    <lineage>
        <taxon>Bacteria</taxon>
        <taxon>Pseudomonadati</taxon>
        <taxon>Pseudomonadota</taxon>
        <taxon>Alphaproteobacteria</taxon>
        <taxon>Sphingomonadales</taxon>
        <taxon>Sphingomonadaceae</taxon>
        <taxon>Sphingobium</taxon>
        <taxon>environmental samples</taxon>
    </lineage>
</organism>
<evidence type="ECO:0000256" key="2">
    <source>
        <dbReference type="ARBA" id="ARBA00023002"/>
    </source>
</evidence>
<evidence type="ECO:0000259" key="7">
    <source>
        <dbReference type="Pfam" id="PF07732"/>
    </source>
</evidence>
<dbReference type="InterPro" id="IPR001117">
    <property type="entry name" value="Cu-oxidase_2nd"/>
</dbReference>
<dbReference type="InterPro" id="IPR033138">
    <property type="entry name" value="Cu_oxidase_CS"/>
</dbReference>
<dbReference type="InterPro" id="IPR002355">
    <property type="entry name" value="Cu_oxidase_Cu_BS"/>
</dbReference>
<dbReference type="PROSITE" id="PS51318">
    <property type="entry name" value="TAT"/>
    <property type="match status" value="1"/>
</dbReference>
<dbReference type="PROSITE" id="PS00080">
    <property type="entry name" value="MULTICOPPER_OXIDASE2"/>
    <property type="match status" value="1"/>
</dbReference>
<feature type="domain" description="Plastocyanin-like" evidence="7">
    <location>
        <begin position="61"/>
        <end position="170"/>
    </location>
</feature>
<dbReference type="InterPro" id="IPR011707">
    <property type="entry name" value="Cu-oxidase-like_N"/>
</dbReference>
<feature type="domain" description="Plastocyanin-like" evidence="5">
    <location>
        <begin position="245"/>
        <end position="352"/>
    </location>
</feature>
<feature type="region of interest" description="Disordered" evidence="4">
    <location>
        <begin position="593"/>
        <end position="612"/>
    </location>
</feature>
<dbReference type="InterPro" id="IPR045087">
    <property type="entry name" value="Cu-oxidase_fam"/>
</dbReference>
<dbReference type="InterPro" id="IPR006311">
    <property type="entry name" value="TAT_signal"/>
</dbReference>
<name>A0A3Q8UEU5_9SPHN</name>
<dbReference type="SUPFAM" id="SSF49503">
    <property type="entry name" value="Cupredoxins"/>
    <property type="match status" value="3"/>
</dbReference>
<dbReference type="NCBIfam" id="TIGR01480">
    <property type="entry name" value="copper_res_A"/>
    <property type="match status" value="1"/>
</dbReference>
<dbReference type="Pfam" id="PF00394">
    <property type="entry name" value="Cu-oxidase"/>
    <property type="match status" value="1"/>
</dbReference>
<dbReference type="InterPro" id="IPR034279">
    <property type="entry name" value="CuRO_3_CopA"/>
</dbReference>
<protein>
    <submittedName>
        <fullName evidence="8">Multicopper oxidase</fullName>
    </submittedName>
</protein>
<dbReference type="PANTHER" id="PTHR11709:SF394">
    <property type="entry name" value="FI03373P-RELATED"/>
    <property type="match status" value="1"/>
</dbReference>
<evidence type="ECO:0000256" key="3">
    <source>
        <dbReference type="ARBA" id="ARBA00023008"/>
    </source>
</evidence>
<evidence type="ECO:0000313" key="8">
    <source>
        <dbReference type="EMBL" id="AZL96422.1"/>
    </source>
</evidence>
<dbReference type="Pfam" id="PF07732">
    <property type="entry name" value="Cu-oxidase_3"/>
    <property type="match status" value="1"/>
</dbReference>
<dbReference type="Gene3D" id="2.60.40.420">
    <property type="entry name" value="Cupredoxins - blue copper proteins"/>
    <property type="match status" value="3"/>
</dbReference>
<proteinExistence type="predicted"/>
<evidence type="ECO:0000259" key="5">
    <source>
        <dbReference type="Pfam" id="PF00394"/>
    </source>
</evidence>
<reference evidence="8" key="1">
    <citation type="submission" date="2018-04" db="EMBL/GenBank/DDBJ databases">
        <title>Dioxin contaminated soil metagenomic project.</title>
        <authorList>
            <person name="Dang H.T.C."/>
            <person name="Nguyen H.V."/>
        </authorList>
    </citation>
    <scope>NUCLEOTIDE SEQUENCE</scope>
</reference>
<dbReference type="InterPro" id="IPR011706">
    <property type="entry name" value="Cu-oxidase_C"/>
</dbReference>
<evidence type="ECO:0000256" key="1">
    <source>
        <dbReference type="ARBA" id="ARBA00022723"/>
    </source>
</evidence>
<dbReference type="PROSITE" id="PS00079">
    <property type="entry name" value="MULTICOPPER_OXIDASE1"/>
    <property type="match status" value="1"/>
</dbReference>
<feature type="region of interest" description="Disordered" evidence="4">
    <location>
        <begin position="644"/>
        <end position="670"/>
    </location>
</feature>
<sequence length="670" mass="73699">MKPDTATLSLPSTSRRRFVQGLTTLAALGAAGTYARRALALGENAGAAELHGTEFDLVIDEMPVNFTGQARTATAVNGRVPGPVLRMREGDTVTLRVTNRLPEMTTIHWHGVIVPPEMDGVPGISFPGIAPGETFTYRFTLRQSGTYWYHAHTLHEQTGLYGALIVEPRTHDPVVADRDYPVILGDWTDENPLQVFLNLKKMGGYYNFAQPTVGDFFDDVKHLGLNAAVEKRRMWNRSRMNPTDFSDVAAATYTYLMNGTPPAGNWTALARPGERVRLRFVGAGTATYFDVRIPGLKLSIVSTDGQAVEPVEVDEFRIGPGETYDVLVRMPDDRAYTIFAQSMDRTGYARGTLAPRAGMEAEVPAPDPQVWLDPVDMMGAMMTMSSTPGMAGMAGHAGHGMVEMPSKANHARTEYGPGTDMRVDYPRTNLDDPGAGLRGNGRRVLTYADLRTPGGPLDRRMPQRELELHLTGNMERFMWSLDGVKLNDAKPIHFRKDERLRVTLVNDSTMAHPMHLHGMWSEVEAPDGRFQVRKHTLSVQPAQRVSFAVTADAPGRWAFHCHLLYHMAAGMFREVVVAGAVVARLRAVLGRGARGAPGPRGRLPQLAGRRRRGTGAVLVRTPGHRLCRRGRPPVRALQRVLRPAVHEPADSDTRDRGERVQPVGAGAWPG</sequence>
<dbReference type="InterPro" id="IPR006376">
    <property type="entry name" value="Cu-R_CopA"/>
</dbReference>
<feature type="domain" description="Plastocyanin-like" evidence="6">
    <location>
        <begin position="462"/>
        <end position="578"/>
    </location>
</feature>
<dbReference type="AlphaFoldDB" id="A0A3Q8UEU5"/>
<keyword evidence="1" id="KW-0479">Metal-binding</keyword>